<accession>A0A4Y7QAT3</accession>
<feature type="compositionally biased region" description="Low complexity" evidence="1">
    <location>
        <begin position="568"/>
        <end position="580"/>
    </location>
</feature>
<evidence type="ECO:0000313" key="3">
    <source>
        <dbReference type="Proteomes" id="UP000294933"/>
    </source>
</evidence>
<proteinExistence type="predicted"/>
<feature type="compositionally biased region" description="Low complexity" evidence="1">
    <location>
        <begin position="514"/>
        <end position="530"/>
    </location>
</feature>
<dbReference type="VEuPathDB" id="FungiDB:BD410DRAFT_897038"/>
<evidence type="ECO:0000256" key="1">
    <source>
        <dbReference type="SAM" id="MobiDB-lite"/>
    </source>
</evidence>
<feature type="region of interest" description="Disordered" evidence="1">
    <location>
        <begin position="30"/>
        <end position="204"/>
    </location>
</feature>
<name>A0A4Y7QAT3_9AGAM</name>
<feature type="region of interest" description="Disordered" evidence="1">
    <location>
        <begin position="220"/>
        <end position="686"/>
    </location>
</feature>
<feature type="compositionally biased region" description="Pro residues" evidence="1">
    <location>
        <begin position="376"/>
        <end position="401"/>
    </location>
</feature>
<evidence type="ECO:0000313" key="2">
    <source>
        <dbReference type="EMBL" id="TDL24381.1"/>
    </source>
</evidence>
<organism evidence="2 3">
    <name type="scientific">Rickenella mellea</name>
    <dbReference type="NCBI Taxonomy" id="50990"/>
    <lineage>
        <taxon>Eukaryota</taxon>
        <taxon>Fungi</taxon>
        <taxon>Dikarya</taxon>
        <taxon>Basidiomycota</taxon>
        <taxon>Agaricomycotina</taxon>
        <taxon>Agaricomycetes</taxon>
        <taxon>Hymenochaetales</taxon>
        <taxon>Rickenellaceae</taxon>
        <taxon>Rickenella</taxon>
    </lineage>
</organism>
<feature type="compositionally biased region" description="Polar residues" evidence="1">
    <location>
        <begin position="534"/>
        <end position="544"/>
    </location>
</feature>
<feature type="compositionally biased region" description="Gly residues" evidence="1">
    <location>
        <begin position="659"/>
        <end position="671"/>
    </location>
</feature>
<sequence length="714" mass="75365">MASTKRTTRSQLPDFDLDFTLHLQRSPLKEARQAMRRANTNTSNVAGPSNQVAGEEAMCAEANSAEEEKLLSSRKRAASPHTEVEDDGKLTGGRSAKKRLKKEASGPLPALFAKQLAKMVTPRREPDSSTQIGSNVGHKGKEASTPWMTAVPHLDLTAMTPSPRKAPGSPKKTARIVSEGSVPSPRKPMGITAEESTSLDGTSRRVFSAECPHTKLFMTADAEEPMSGPSGGTRDVIRETSTDDTMDVDTGAEVRPRPIFFAPPPLNTPLRLRTPPPSSPRRLYPHLSVGDGVLLSPSRAITTVPEVPNQEGDSDGPQDALTEKALPPLPPQREDVPAEAQTQEEEPSSTIPPPEPTTENLIPPSSIQFPTIQTPPNAPPTPPTPPPPPSPPPPLIPPPLFKVPFTPISRPLPPTKPRASLLLSLPPMSPLTPLPPTPRRPGPPRNTRLRQLALVNKLNAANDEAKKGDVVNAAGGSRSGNHKERDDAPLPPSRLPRPSSMTFRVAHLETESGTQPDPTPSSSSITTAQPNPSAPNLNTSTSAIAHQRASKPLSKGTAAPAPAPAPVPTTTVTGARPPARLTRSVSVAMKTRAASAQPPSRGTSPIKVPPKLVRAASVQPVSPSKIQRDTPTTATTTGAVRTQRKPFVLTVPSSLSPMKGGGGASVSGAGGSLYPPPVTDEAMRARSQATLGALSLALRKLELPPPARPNSRME</sequence>
<dbReference type="EMBL" id="ML170167">
    <property type="protein sequence ID" value="TDL24381.1"/>
    <property type="molecule type" value="Genomic_DNA"/>
</dbReference>
<keyword evidence="3" id="KW-1185">Reference proteome</keyword>
<feature type="compositionally biased region" description="Polar residues" evidence="1">
    <location>
        <begin position="38"/>
        <end position="52"/>
    </location>
</feature>
<reference evidence="2 3" key="1">
    <citation type="submission" date="2018-06" db="EMBL/GenBank/DDBJ databases">
        <title>A transcriptomic atlas of mushroom development highlights an independent origin of complex multicellularity.</title>
        <authorList>
            <consortium name="DOE Joint Genome Institute"/>
            <person name="Krizsan K."/>
            <person name="Almasi E."/>
            <person name="Merenyi Z."/>
            <person name="Sahu N."/>
            <person name="Viragh M."/>
            <person name="Koszo T."/>
            <person name="Mondo S."/>
            <person name="Kiss B."/>
            <person name="Balint B."/>
            <person name="Kues U."/>
            <person name="Barry K."/>
            <person name="Hegedus J.C."/>
            <person name="Henrissat B."/>
            <person name="Johnson J."/>
            <person name="Lipzen A."/>
            <person name="Ohm R."/>
            <person name="Nagy I."/>
            <person name="Pangilinan J."/>
            <person name="Yan J."/>
            <person name="Xiong Y."/>
            <person name="Grigoriev I.V."/>
            <person name="Hibbett D.S."/>
            <person name="Nagy L.G."/>
        </authorList>
    </citation>
    <scope>NUCLEOTIDE SEQUENCE [LARGE SCALE GENOMIC DNA]</scope>
    <source>
        <strain evidence="2 3">SZMC22713</strain>
    </source>
</reference>
<feature type="compositionally biased region" description="Low complexity" evidence="1">
    <location>
        <begin position="357"/>
        <end position="375"/>
    </location>
</feature>
<protein>
    <submittedName>
        <fullName evidence="2">Uncharacterized protein</fullName>
    </submittedName>
</protein>
<dbReference type="Proteomes" id="UP000294933">
    <property type="component" value="Unassembled WGS sequence"/>
</dbReference>
<feature type="compositionally biased region" description="Low complexity" evidence="1">
    <location>
        <begin position="417"/>
        <end position="426"/>
    </location>
</feature>
<gene>
    <name evidence="2" type="ORF">BD410DRAFT_897038</name>
</gene>
<dbReference type="AlphaFoldDB" id="A0A4Y7QAT3"/>
<feature type="compositionally biased region" description="Pro residues" evidence="1">
    <location>
        <begin position="427"/>
        <end position="444"/>
    </location>
</feature>
<dbReference type="STRING" id="50990.A0A4Y7QAT3"/>
<feature type="non-terminal residue" evidence="2">
    <location>
        <position position="714"/>
    </location>
</feature>